<reference evidence="2" key="1">
    <citation type="submission" date="2022-11" db="UniProtKB">
        <authorList>
            <consortium name="WormBaseParasite"/>
        </authorList>
    </citation>
    <scope>IDENTIFICATION</scope>
</reference>
<proteinExistence type="predicted"/>
<evidence type="ECO:0000313" key="2">
    <source>
        <dbReference type="WBParaSite" id="JU765_v2.g16560.t1"/>
    </source>
</evidence>
<evidence type="ECO:0000313" key="1">
    <source>
        <dbReference type="Proteomes" id="UP000887576"/>
    </source>
</evidence>
<protein>
    <submittedName>
        <fullName evidence="2">Large ribosomal subunit protein uL29</fullName>
    </submittedName>
</protein>
<accession>A0AC34QIM4</accession>
<organism evidence="1 2">
    <name type="scientific">Panagrolaimus sp. JU765</name>
    <dbReference type="NCBI Taxonomy" id="591449"/>
    <lineage>
        <taxon>Eukaryota</taxon>
        <taxon>Metazoa</taxon>
        <taxon>Ecdysozoa</taxon>
        <taxon>Nematoda</taxon>
        <taxon>Chromadorea</taxon>
        <taxon>Rhabditida</taxon>
        <taxon>Tylenchina</taxon>
        <taxon>Panagrolaimomorpha</taxon>
        <taxon>Panagrolaimoidea</taxon>
        <taxon>Panagrolaimidae</taxon>
        <taxon>Panagrolaimus</taxon>
    </lineage>
</organism>
<sequence>MATKLKARELREKKKDELQKTLDEQKNELANLRVAKVTGAQASKLSKIRVVRKNIARTLTVMNQLQKLNLRKYYQGRKYKPKDLRPKLTRALRRKLTKSELSRKTAKQLHRERKFPKRVYALKA</sequence>
<dbReference type="WBParaSite" id="JU765_v2.g16560.t1">
    <property type="protein sequence ID" value="JU765_v2.g16560.t1"/>
    <property type="gene ID" value="JU765_v2.g16560"/>
</dbReference>
<name>A0AC34QIM4_9BILA</name>
<dbReference type="Proteomes" id="UP000887576">
    <property type="component" value="Unplaced"/>
</dbReference>